<dbReference type="InterPro" id="IPR039420">
    <property type="entry name" value="WalR-like"/>
</dbReference>
<name>N2A5K8_9FIRM</name>
<keyword evidence="4" id="KW-0805">Transcription regulation</keyword>
<feature type="domain" description="Response regulatory" evidence="10">
    <location>
        <begin position="1"/>
        <end position="117"/>
    </location>
</feature>
<feature type="domain" description="OmpR/PhoB-type" evidence="11">
    <location>
        <begin position="126"/>
        <end position="226"/>
    </location>
</feature>
<evidence type="ECO:0000256" key="1">
    <source>
        <dbReference type="ARBA" id="ARBA00018672"/>
    </source>
</evidence>
<dbReference type="GO" id="GO:0005829">
    <property type="term" value="C:cytosol"/>
    <property type="evidence" value="ECO:0007669"/>
    <property type="project" value="TreeGrafter"/>
</dbReference>
<dbReference type="InterPro" id="IPR001867">
    <property type="entry name" value="OmpR/PhoB-type_DNA-bd"/>
</dbReference>
<dbReference type="HOGENOM" id="CLU_000445_30_4_9"/>
<dbReference type="InterPro" id="IPR016032">
    <property type="entry name" value="Sig_transdc_resp-reg_C-effctor"/>
</dbReference>
<dbReference type="SUPFAM" id="SSF52172">
    <property type="entry name" value="CheY-like"/>
    <property type="match status" value="1"/>
</dbReference>
<dbReference type="InterPro" id="IPR036388">
    <property type="entry name" value="WH-like_DNA-bd_sf"/>
</dbReference>
<evidence type="ECO:0000313" key="13">
    <source>
        <dbReference type="Proteomes" id="UP000012589"/>
    </source>
</evidence>
<evidence type="ECO:0000256" key="6">
    <source>
        <dbReference type="ARBA" id="ARBA00023163"/>
    </source>
</evidence>
<evidence type="ECO:0000256" key="9">
    <source>
        <dbReference type="PROSITE-ProRule" id="PRU01091"/>
    </source>
</evidence>
<dbReference type="PROSITE" id="PS51755">
    <property type="entry name" value="OMPR_PHOB"/>
    <property type="match status" value="1"/>
</dbReference>
<evidence type="ECO:0000256" key="8">
    <source>
        <dbReference type="PROSITE-ProRule" id="PRU00169"/>
    </source>
</evidence>
<dbReference type="Gene3D" id="1.10.10.10">
    <property type="entry name" value="Winged helix-like DNA-binding domain superfamily/Winged helix DNA-binding domain"/>
    <property type="match status" value="1"/>
</dbReference>
<evidence type="ECO:0000259" key="11">
    <source>
        <dbReference type="PROSITE" id="PS51755"/>
    </source>
</evidence>
<dbReference type="Proteomes" id="UP000012589">
    <property type="component" value="Unassembled WGS sequence"/>
</dbReference>
<accession>N2A5K8</accession>
<dbReference type="PATRIC" id="fig|1235802.3.peg.3842"/>
<sequence>MIYCIEDDNSIRDLMIYTLQSAGFQTKGFADGSGLMKLLQAEQPALILLDLMLPGEDGISILKKLKSDMTTSNIPVIIASAKGTEYDKVIGLDLGADDYLTKPFGMMEMLSRVKAVLRRTSPIGTDSLMRIGNLELNPGEHTVYIVTEQSKEQIILTLKEFELLHLLMKHPGKVFTRDVLLDRIWDSDYLGGTRTVDVHVGTLRMKLGDCGGFIKTVRGVGYKMEDRQ</sequence>
<evidence type="ECO:0000256" key="2">
    <source>
        <dbReference type="ARBA" id="ARBA00022553"/>
    </source>
</evidence>
<evidence type="ECO:0000313" key="12">
    <source>
        <dbReference type="EMBL" id="EMZ23466.1"/>
    </source>
</evidence>
<keyword evidence="2 8" id="KW-0597">Phosphoprotein</keyword>
<dbReference type="STRING" id="1235802.C823_03638"/>
<dbReference type="Pfam" id="PF00486">
    <property type="entry name" value="Trans_reg_C"/>
    <property type="match status" value="1"/>
</dbReference>
<evidence type="ECO:0000256" key="5">
    <source>
        <dbReference type="ARBA" id="ARBA00023125"/>
    </source>
</evidence>
<proteinExistence type="predicted"/>
<keyword evidence="3" id="KW-0902">Two-component regulatory system</keyword>
<evidence type="ECO:0000256" key="4">
    <source>
        <dbReference type="ARBA" id="ARBA00023015"/>
    </source>
</evidence>
<dbReference type="EMBL" id="AQFT01000107">
    <property type="protein sequence ID" value="EMZ23466.1"/>
    <property type="molecule type" value="Genomic_DNA"/>
</dbReference>
<dbReference type="PROSITE" id="PS50110">
    <property type="entry name" value="RESPONSE_REGULATORY"/>
    <property type="match status" value="1"/>
</dbReference>
<comment type="caution">
    <text evidence="12">The sequence shown here is derived from an EMBL/GenBank/DDBJ whole genome shotgun (WGS) entry which is preliminary data.</text>
</comment>
<gene>
    <name evidence="12" type="ORF">C823_03638</name>
</gene>
<dbReference type="InterPro" id="IPR001789">
    <property type="entry name" value="Sig_transdc_resp-reg_receiver"/>
</dbReference>
<protein>
    <recommendedName>
        <fullName evidence="1">Stage 0 sporulation protein A homolog</fullName>
    </recommendedName>
</protein>
<dbReference type="Pfam" id="PF00072">
    <property type="entry name" value="Response_reg"/>
    <property type="match status" value="1"/>
</dbReference>
<dbReference type="Gene3D" id="3.40.50.2300">
    <property type="match status" value="1"/>
</dbReference>
<dbReference type="GO" id="GO:0032993">
    <property type="term" value="C:protein-DNA complex"/>
    <property type="evidence" value="ECO:0007669"/>
    <property type="project" value="TreeGrafter"/>
</dbReference>
<dbReference type="PANTHER" id="PTHR48111">
    <property type="entry name" value="REGULATOR OF RPOS"/>
    <property type="match status" value="1"/>
</dbReference>
<dbReference type="Gene3D" id="6.10.250.690">
    <property type="match status" value="1"/>
</dbReference>
<reference evidence="12 13" key="1">
    <citation type="journal article" date="2014" name="Genome Announc.">
        <title>Draft genome sequences of the altered schaedler flora, a defined bacterial community from gnotobiotic mice.</title>
        <authorList>
            <person name="Wannemuehler M.J."/>
            <person name="Overstreet A.M."/>
            <person name="Ward D.V."/>
            <person name="Phillips G.J."/>
        </authorList>
    </citation>
    <scope>NUCLEOTIDE SEQUENCE [LARGE SCALE GENOMIC DNA]</scope>
    <source>
        <strain evidence="12 13">ASF492</strain>
    </source>
</reference>
<dbReference type="GO" id="GO:0006355">
    <property type="term" value="P:regulation of DNA-templated transcription"/>
    <property type="evidence" value="ECO:0007669"/>
    <property type="project" value="InterPro"/>
</dbReference>
<dbReference type="GO" id="GO:0000976">
    <property type="term" value="F:transcription cis-regulatory region binding"/>
    <property type="evidence" value="ECO:0007669"/>
    <property type="project" value="TreeGrafter"/>
</dbReference>
<dbReference type="SUPFAM" id="SSF46894">
    <property type="entry name" value="C-terminal effector domain of the bipartite response regulators"/>
    <property type="match status" value="1"/>
</dbReference>
<keyword evidence="13" id="KW-1185">Reference proteome</keyword>
<dbReference type="eggNOG" id="COG0745">
    <property type="taxonomic scope" value="Bacteria"/>
</dbReference>
<dbReference type="SMART" id="SM00862">
    <property type="entry name" value="Trans_reg_C"/>
    <property type="match status" value="1"/>
</dbReference>
<dbReference type="InterPro" id="IPR011006">
    <property type="entry name" value="CheY-like_superfamily"/>
</dbReference>
<keyword evidence="6" id="KW-0804">Transcription</keyword>
<dbReference type="GO" id="GO:0000156">
    <property type="term" value="F:phosphorelay response regulator activity"/>
    <property type="evidence" value="ECO:0007669"/>
    <property type="project" value="TreeGrafter"/>
</dbReference>
<keyword evidence="5 9" id="KW-0238">DNA-binding</keyword>
<evidence type="ECO:0000256" key="3">
    <source>
        <dbReference type="ARBA" id="ARBA00023012"/>
    </source>
</evidence>
<evidence type="ECO:0000256" key="7">
    <source>
        <dbReference type="ARBA" id="ARBA00024867"/>
    </source>
</evidence>
<feature type="modified residue" description="4-aspartylphosphate" evidence="8">
    <location>
        <position position="50"/>
    </location>
</feature>
<dbReference type="OrthoDB" id="9802426at2"/>
<comment type="function">
    <text evidence="7">May play the central regulatory role in sporulation. It may be an element of the effector pathway responsible for the activation of sporulation genes in response to nutritional stress. Spo0A may act in concert with spo0H (a sigma factor) to control the expression of some genes that are critical to the sporulation process.</text>
</comment>
<dbReference type="CDD" id="cd00383">
    <property type="entry name" value="trans_reg_C"/>
    <property type="match status" value="1"/>
</dbReference>
<feature type="DNA-binding region" description="OmpR/PhoB-type" evidence="9">
    <location>
        <begin position="126"/>
        <end position="226"/>
    </location>
</feature>
<dbReference type="SMART" id="SM00448">
    <property type="entry name" value="REC"/>
    <property type="match status" value="1"/>
</dbReference>
<dbReference type="AlphaFoldDB" id="N2A5K8"/>
<dbReference type="PANTHER" id="PTHR48111:SF40">
    <property type="entry name" value="PHOSPHATE REGULON TRANSCRIPTIONAL REGULATORY PROTEIN PHOB"/>
    <property type="match status" value="1"/>
</dbReference>
<organism evidence="12 13">
    <name type="scientific">Eubacterium plexicaudatum ASF492</name>
    <dbReference type="NCBI Taxonomy" id="1235802"/>
    <lineage>
        <taxon>Bacteria</taxon>
        <taxon>Bacillati</taxon>
        <taxon>Bacillota</taxon>
        <taxon>Clostridia</taxon>
        <taxon>Eubacteriales</taxon>
        <taxon>Eubacteriaceae</taxon>
        <taxon>Eubacterium</taxon>
    </lineage>
</organism>
<evidence type="ECO:0000259" key="10">
    <source>
        <dbReference type="PROSITE" id="PS50110"/>
    </source>
</evidence>